<feature type="region of interest" description="Disordered" evidence="1">
    <location>
        <begin position="28"/>
        <end position="94"/>
    </location>
</feature>
<proteinExistence type="predicted"/>
<dbReference type="HOGENOM" id="CLU_2030559_0_0_1"/>
<dbReference type="EnsemblPlants" id="ORUFI09G09680.1">
    <property type="protein sequence ID" value="ORUFI09G09680.1"/>
    <property type="gene ID" value="ORUFI09G09680"/>
</dbReference>
<feature type="compositionally biased region" description="Polar residues" evidence="1">
    <location>
        <begin position="71"/>
        <end position="82"/>
    </location>
</feature>
<name>A0A0E0QQY0_ORYRU</name>
<dbReference type="AlphaFoldDB" id="A0A0E0QQY0"/>
<dbReference type="Gramene" id="ORUFI09G09680.1">
    <property type="protein sequence ID" value="ORUFI09G09680.1"/>
    <property type="gene ID" value="ORUFI09G09680"/>
</dbReference>
<evidence type="ECO:0000256" key="1">
    <source>
        <dbReference type="SAM" id="MobiDB-lite"/>
    </source>
</evidence>
<evidence type="ECO:0000313" key="2">
    <source>
        <dbReference type="EnsemblPlants" id="ORUFI09G09680.1"/>
    </source>
</evidence>
<keyword evidence="3" id="KW-1185">Reference proteome</keyword>
<organism evidence="2 3">
    <name type="scientific">Oryza rufipogon</name>
    <name type="common">Brownbeard rice</name>
    <name type="synonym">Asian wild rice</name>
    <dbReference type="NCBI Taxonomy" id="4529"/>
    <lineage>
        <taxon>Eukaryota</taxon>
        <taxon>Viridiplantae</taxon>
        <taxon>Streptophyta</taxon>
        <taxon>Embryophyta</taxon>
        <taxon>Tracheophyta</taxon>
        <taxon>Spermatophyta</taxon>
        <taxon>Magnoliopsida</taxon>
        <taxon>Liliopsida</taxon>
        <taxon>Poales</taxon>
        <taxon>Poaceae</taxon>
        <taxon>BOP clade</taxon>
        <taxon>Oryzoideae</taxon>
        <taxon>Oryzeae</taxon>
        <taxon>Oryzinae</taxon>
        <taxon>Oryza</taxon>
    </lineage>
</organism>
<reference evidence="3" key="1">
    <citation type="submission" date="2013-06" db="EMBL/GenBank/DDBJ databases">
        <authorList>
            <person name="Zhao Q."/>
        </authorList>
    </citation>
    <scope>NUCLEOTIDE SEQUENCE</scope>
    <source>
        <strain evidence="3">cv. W1943</strain>
    </source>
</reference>
<evidence type="ECO:0000313" key="3">
    <source>
        <dbReference type="Proteomes" id="UP000008022"/>
    </source>
</evidence>
<protein>
    <submittedName>
        <fullName evidence="2">Uncharacterized protein</fullName>
    </submittedName>
</protein>
<reference evidence="2" key="2">
    <citation type="submission" date="2015-06" db="UniProtKB">
        <authorList>
            <consortium name="EnsemblPlants"/>
        </authorList>
    </citation>
    <scope>IDENTIFICATION</scope>
</reference>
<accession>A0A0E0QQY0</accession>
<sequence>MGAPVDEATAALVGGEVDGGGGGAVLLGGGAGGGGETEEDAVGGEGVLTNPVAVREEEEERRWSGSLHHGTWSSVTAGSTRPTPGAAATEEAEADAAVSERWIRAASARVSYDKIIFVTMHH</sequence>
<dbReference type="Proteomes" id="UP000008022">
    <property type="component" value="Unassembled WGS sequence"/>
</dbReference>